<protein>
    <recommendedName>
        <fullName evidence="6">Pseudouridine-5'-phosphate glycosidase</fullName>
        <shortName evidence="6">PsiMP glycosidase</shortName>
        <ecNumber evidence="6">4.2.1.70</ecNumber>
    </recommendedName>
</protein>
<organism evidence="7 8">
    <name type="scientific">Tectimicrobiota bacterium</name>
    <dbReference type="NCBI Taxonomy" id="2528274"/>
    <lineage>
        <taxon>Bacteria</taxon>
        <taxon>Pseudomonadati</taxon>
        <taxon>Nitrospinota/Tectimicrobiota group</taxon>
        <taxon>Candidatus Tectimicrobiota</taxon>
    </lineage>
</organism>
<comment type="caution">
    <text evidence="7">The sequence shown here is derived from an EMBL/GenBank/DDBJ whole genome shotgun (WGS) entry which is preliminary data.</text>
</comment>
<dbReference type="GO" id="GO:0005737">
    <property type="term" value="C:cytoplasm"/>
    <property type="evidence" value="ECO:0007669"/>
    <property type="project" value="TreeGrafter"/>
</dbReference>
<dbReference type="AlphaFoldDB" id="A0A932M158"/>
<evidence type="ECO:0000313" key="7">
    <source>
        <dbReference type="EMBL" id="MBI3015204.1"/>
    </source>
</evidence>
<dbReference type="GO" id="GO:0046113">
    <property type="term" value="P:nucleobase catabolic process"/>
    <property type="evidence" value="ECO:0007669"/>
    <property type="project" value="UniProtKB-UniRule"/>
</dbReference>
<dbReference type="Proteomes" id="UP000741360">
    <property type="component" value="Unassembled WGS sequence"/>
</dbReference>
<comment type="catalytic activity">
    <reaction evidence="6">
        <text>D-ribose 5-phosphate + uracil = psi-UMP + H2O</text>
        <dbReference type="Rhea" id="RHEA:18337"/>
        <dbReference type="ChEBI" id="CHEBI:15377"/>
        <dbReference type="ChEBI" id="CHEBI:17568"/>
        <dbReference type="ChEBI" id="CHEBI:58380"/>
        <dbReference type="ChEBI" id="CHEBI:78346"/>
        <dbReference type="EC" id="4.2.1.70"/>
    </reaction>
</comment>
<dbReference type="GO" id="GO:0046872">
    <property type="term" value="F:metal ion binding"/>
    <property type="evidence" value="ECO:0007669"/>
    <property type="project" value="UniProtKB-KW"/>
</dbReference>
<feature type="binding site" evidence="6">
    <location>
        <position position="89"/>
    </location>
    <ligand>
        <name>substrate</name>
    </ligand>
</feature>
<feature type="active site" description="Nucleophile" evidence="6">
    <location>
        <position position="162"/>
    </location>
</feature>
<keyword evidence="4 6" id="KW-0456">Lyase</keyword>
<dbReference type="EMBL" id="JACPSX010000175">
    <property type="protein sequence ID" value="MBI3015204.1"/>
    <property type="molecule type" value="Genomic_DNA"/>
</dbReference>
<comment type="subunit">
    <text evidence="6">Homotrimer.</text>
</comment>
<evidence type="ECO:0000256" key="1">
    <source>
        <dbReference type="ARBA" id="ARBA00022723"/>
    </source>
</evidence>
<feature type="binding site" evidence="6">
    <location>
        <begin position="143"/>
        <end position="145"/>
    </location>
    <ligand>
        <name>substrate</name>
    </ligand>
</feature>
<keyword evidence="5 6" id="KW-0326">Glycosidase</keyword>
<feature type="active site" description="Proton donor" evidence="6">
    <location>
        <position position="28"/>
    </location>
</feature>
<keyword evidence="3 6" id="KW-0464">Manganese</keyword>
<comment type="cofactor">
    <cofactor evidence="6">
        <name>Mn(2+)</name>
        <dbReference type="ChEBI" id="CHEBI:29035"/>
    </cofactor>
    <text evidence="6">Binds 1 Mn(2+) ion per subunit.</text>
</comment>
<name>A0A932M158_UNCTE</name>
<dbReference type="InterPro" id="IPR022830">
    <property type="entry name" value="Indigdn_synthA-like"/>
</dbReference>
<dbReference type="SUPFAM" id="SSF110581">
    <property type="entry name" value="Indigoidine synthase A-like"/>
    <property type="match status" value="1"/>
</dbReference>
<dbReference type="PANTHER" id="PTHR42909:SF1">
    <property type="entry name" value="CARBOHYDRATE KINASE PFKB DOMAIN-CONTAINING PROTEIN"/>
    <property type="match status" value="1"/>
</dbReference>
<dbReference type="GO" id="GO:0016798">
    <property type="term" value="F:hydrolase activity, acting on glycosyl bonds"/>
    <property type="evidence" value="ECO:0007669"/>
    <property type="project" value="UniProtKB-KW"/>
</dbReference>
<dbReference type="PANTHER" id="PTHR42909">
    <property type="entry name" value="ZGC:136858"/>
    <property type="match status" value="1"/>
</dbReference>
<evidence type="ECO:0000256" key="2">
    <source>
        <dbReference type="ARBA" id="ARBA00022801"/>
    </source>
</evidence>
<feature type="binding site" evidence="6">
    <location>
        <position position="109"/>
    </location>
    <ligand>
        <name>substrate</name>
    </ligand>
</feature>
<feature type="binding site" evidence="6">
    <location>
        <position position="141"/>
    </location>
    <ligand>
        <name>Mn(2+)</name>
        <dbReference type="ChEBI" id="CHEBI:29035"/>
    </ligand>
</feature>
<evidence type="ECO:0000256" key="4">
    <source>
        <dbReference type="ARBA" id="ARBA00023239"/>
    </source>
</evidence>
<dbReference type="InterPro" id="IPR007342">
    <property type="entry name" value="PsuG"/>
</dbReference>
<proteinExistence type="inferred from homology"/>
<keyword evidence="2 6" id="KW-0378">Hydrolase</keyword>
<reference evidence="7" key="1">
    <citation type="submission" date="2020-07" db="EMBL/GenBank/DDBJ databases">
        <title>Huge and variable diversity of episymbiotic CPR bacteria and DPANN archaea in groundwater ecosystems.</title>
        <authorList>
            <person name="He C.Y."/>
            <person name="Keren R."/>
            <person name="Whittaker M."/>
            <person name="Farag I.F."/>
            <person name="Doudna J."/>
            <person name="Cate J.H.D."/>
            <person name="Banfield J.F."/>
        </authorList>
    </citation>
    <scope>NUCLEOTIDE SEQUENCE</scope>
    <source>
        <strain evidence="7">NC_groundwater_717_Ag_S-0.2um_59_8</strain>
    </source>
</reference>
<evidence type="ECO:0000256" key="6">
    <source>
        <dbReference type="HAMAP-Rule" id="MF_01876"/>
    </source>
</evidence>
<comment type="similarity">
    <text evidence="6">Belongs to the pseudouridine-5'-phosphate glycosidase family.</text>
</comment>
<dbReference type="Pfam" id="PF04227">
    <property type="entry name" value="Indigoidine_A"/>
    <property type="match status" value="1"/>
</dbReference>
<accession>A0A932M158</accession>
<dbReference type="HAMAP" id="MF_01876">
    <property type="entry name" value="PsiMP_glycosidase"/>
    <property type="match status" value="1"/>
</dbReference>
<evidence type="ECO:0000256" key="5">
    <source>
        <dbReference type="ARBA" id="ARBA00023295"/>
    </source>
</evidence>
<keyword evidence="1 6" id="KW-0479">Metal-binding</keyword>
<dbReference type="EC" id="4.2.1.70" evidence="6"/>
<dbReference type="GO" id="GO:0004730">
    <property type="term" value="F:pseudouridylate synthase activity"/>
    <property type="evidence" value="ECO:0007669"/>
    <property type="project" value="UniProtKB-UniRule"/>
</dbReference>
<comment type="function">
    <text evidence="6">Catalyzes the reversible cleavage of pseudouridine 5'-phosphate (PsiMP) to ribose 5-phosphate and uracil. Functions biologically in the cleavage direction, as part of a pseudouridine degradation pathway.</text>
</comment>
<evidence type="ECO:0000256" key="3">
    <source>
        <dbReference type="ARBA" id="ARBA00023211"/>
    </source>
</evidence>
<dbReference type="Gene3D" id="3.40.1790.10">
    <property type="entry name" value="Indigoidine synthase domain"/>
    <property type="match status" value="1"/>
</dbReference>
<gene>
    <name evidence="6" type="primary">psuG</name>
    <name evidence="7" type="ORF">HYY65_09135</name>
</gene>
<sequence>MEIPNDYFRIDPSVAGAIRAGRPVVALESALLSHGLPSPTSWETVCELKEIVSGAGATPAVIGVVAGKIRVGLTNQEIRALAEREDSSKANLGNLAQVVCSGKWGGTTVSATLRLACRANIQVLATGGIGGIHRQFPGRFDVSADLSALSCSPLVVTCSGMKSLLDLPKTVELLETLGVPIIGFGTQELPAFYSPRSGLRLTHSTTSFAKIARVARCHWALSGSSALLVTIPVSEESGVDFSEMETLLAQAQEEADCQKIRGPHLTPFLLERMDHLSGGRCLRANLALLKNNAAVAAEISRFLSFSYLLPSEAL</sequence>
<evidence type="ECO:0000313" key="8">
    <source>
        <dbReference type="Proteomes" id="UP000741360"/>
    </source>
</evidence>